<protein>
    <submittedName>
        <fullName evidence="1">Uncharacterized protein</fullName>
    </submittedName>
</protein>
<reference evidence="2" key="1">
    <citation type="journal article" date="2023" name="Nat. Plants">
        <title>Single-cell RNA sequencing provides a high-resolution roadmap for understanding the multicellular compartmentation of specialized metabolism.</title>
        <authorList>
            <person name="Sun S."/>
            <person name="Shen X."/>
            <person name="Li Y."/>
            <person name="Li Y."/>
            <person name="Wang S."/>
            <person name="Li R."/>
            <person name="Zhang H."/>
            <person name="Shen G."/>
            <person name="Guo B."/>
            <person name="Wei J."/>
            <person name="Xu J."/>
            <person name="St-Pierre B."/>
            <person name="Chen S."/>
            <person name="Sun C."/>
        </authorList>
    </citation>
    <scope>NUCLEOTIDE SEQUENCE [LARGE SCALE GENOMIC DNA]</scope>
</reference>
<accession>A0ACB9ZST1</accession>
<gene>
    <name evidence="1" type="ORF">M9H77_36429</name>
</gene>
<organism evidence="1 2">
    <name type="scientific">Catharanthus roseus</name>
    <name type="common">Madagascar periwinkle</name>
    <name type="synonym">Vinca rosea</name>
    <dbReference type="NCBI Taxonomy" id="4058"/>
    <lineage>
        <taxon>Eukaryota</taxon>
        <taxon>Viridiplantae</taxon>
        <taxon>Streptophyta</taxon>
        <taxon>Embryophyta</taxon>
        <taxon>Tracheophyta</taxon>
        <taxon>Spermatophyta</taxon>
        <taxon>Magnoliopsida</taxon>
        <taxon>eudicotyledons</taxon>
        <taxon>Gunneridae</taxon>
        <taxon>Pentapetalae</taxon>
        <taxon>asterids</taxon>
        <taxon>lamiids</taxon>
        <taxon>Gentianales</taxon>
        <taxon>Apocynaceae</taxon>
        <taxon>Rauvolfioideae</taxon>
        <taxon>Vinceae</taxon>
        <taxon>Catharanthinae</taxon>
        <taxon>Catharanthus</taxon>
    </lineage>
</organism>
<proteinExistence type="predicted"/>
<dbReference type="EMBL" id="CM044708">
    <property type="protein sequence ID" value="KAI5650424.1"/>
    <property type="molecule type" value="Genomic_DNA"/>
</dbReference>
<sequence length="125" mass="14338">MRVSSVAGKSERIKTHQCNFYIRTQKNIPCHSRAPWTRSGSQNEVIVIKFRHLVVNTTKHHTSARLPNNRIPILLVKIGYRLLGHLPRNAYMEHHSYACSKKQQTGFVDSPECRSDALILQAGYQ</sequence>
<keyword evidence="2" id="KW-1185">Reference proteome</keyword>
<comment type="caution">
    <text evidence="1">The sequence shown here is derived from an EMBL/GenBank/DDBJ whole genome shotgun (WGS) entry which is preliminary data.</text>
</comment>
<dbReference type="Proteomes" id="UP001060085">
    <property type="component" value="Linkage Group LG08"/>
</dbReference>
<evidence type="ECO:0000313" key="2">
    <source>
        <dbReference type="Proteomes" id="UP001060085"/>
    </source>
</evidence>
<name>A0ACB9ZST1_CATRO</name>
<evidence type="ECO:0000313" key="1">
    <source>
        <dbReference type="EMBL" id="KAI5650424.1"/>
    </source>
</evidence>